<dbReference type="EMBL" id="JAUUTY010000005">
    <property type="protein sequence ID" value="KAK1629894.1"/>
    <property type="molecule type" value="Genomic_DNA"/>
</dbReference>
<proteinExistence type="predicted"/>
<dbReference type="SUPFAM" id="SSF53300">
    <property type="entry name" value="vWA-like"/>
    <property type="match status" value="1"/>
</dbReference>
<feature type="compositionally biased region" description="Low complexity" evidence="1">
    <location>
        <begin position="959"/>
        <end position="976"/>
    </location>
</feature>
<dbReference type="Pfam" id="PF13768">
    <property type="entry name" value="VWA_3"/>
    <property type="match status" value="1"/>
</dbReference>
<dbReference type="Gene3D" id="1.10.510.10">
    <property type="entry name" value="Transferase(Phosphotransferase) domain 1"/>
    <property type="match status" value="1"/>
</dbReference>
<comment type="caution">
    <text evidence="4">The sequence shown here is derived from an EMBL/GenBank/DDBJ whole genome shotgun (WGS) entry which is preliminary data.</text>
</comment>
<evidence type="ECO:0000313" key="4">
    <source>
        <dbReference type="EMBL" id="KAK1629894.1"/>
    </source>
</evidence>
<dbReference type="PROSITE" id="PS00108">
    <property type="entry name" value="PROTEIN_KINASE_ST"/>
    <property type="match status" value="1"/>
</dbReference>
<evidence type="ECO:0000259" key="2">
    <source>
        <dbReference type="PROSITE" id="PS50011"/>
    </source>
</evidence>
<gene>
    <name evidence="4" type="ORF">QYE76_004209</name>
</gene>
<dbReference type="InterPro" id="IPR036465">
    <property type="entry name" value="vWFA_dom_sf"/>
</dbReference>
<feature type="domain" description="VWFA" evidence="3">
    <location>
        <begin position="485"/>
        <end position="678"/>
    </location>
</feature>
<dbReference type="FunFam" id="1.10.510.10:FF:000870">
    <property type="entry name" value="OSJNBa0016N04.16-like protein"/>
    <property type="match status" value="1"/>
</dbReference>
<evidence type="ECO:0000256" key="1">
    <source>
        <dbReference type="SAM" id="MobiDB-lite"/>
    </source>
</evidence>
<protein>
    <recommendedName>
        <fullName evidence="6">Protein kinase domain-containing protein</fullName>
    </recommendedName>
</protein>
<dbReference type="Pfam" id="PF00069">
    <property type="entry name" value="Pkinase"/>
    <property type="match status" value="1"/>
</dbReference>
<dbReference type="InterPro" id="IPR002035">
    <property type="entry name" value="VWF_A"/>
</dbReference>
<feature type="compositionally biased region" description="Basic and acidic residues" evidence="1">
    <location>
        <begin position="937"/>
        <end position="947"/>
    </location>
</feature>
<dbReference type="InterPro" id="IPR032838">
    <property type="entry name" value="Vwaint_dom"/>
</dbReference>
<dbReference type="Proteomes" id="UP001231189">
    <property type="component" value="Unassembled WGS sequence"/>
</dbReference>
<dbReference type="PANTHER" id="PTHR45707:SF76">
    <property type="entry name" value="PROTEIN KINASE DOMAIN-CONTAINING PROTEIN"/>
    <property type="match status" value="1"/>
</dbReference>
<feature type="compositionally biased region" description="Low complexity" evidence="1">
    <location>
        <begin position="918"/>
        <end position="936"/>
    </location>
</feature>
<dbReference type="PANTHER" id="PTHR45707">
    <property type="entry name" value="C2 CALCIUM/LIPID-BINDING PLANT PHOSPHORIBOSYLTRANSFERASE FAMILY PROTEIN"/>
    <property type="match status" value="1"/>
</dbReference>
<dbReference type="GO" id="GO:0005524">
    <property type="term" value="F:ATP binding"/>
    <property type="evidence" value="ECO:0007669"/>
    <property type="project" value="InterPro"/>
</dbReference>
<evidence type="ECO:0008006" key="6">
    <source>
        <dbReference type="Google" id="ProtNLM"/>
    </source>
</evidence>
<reference evidence="4" key="1">
    <citation type="submission" date="2023-07" db="EMBL/GenBank/DDBJ databases">
        <title>A chromosome-level genome assembly of Lolium multiflorum.</title>
        <authorList>
            <person name="Chen Y."/>
            <person name="Copetti D."/>
            <person name="Kolliker R."/>
            <person name="Studer B."/>
        </authorList>
    </citation>
    <scope>NUCLEOTIDE SEQUENCE</scope>
    <source>
        <strain evidence="4">02402/16</strain>
        <tissue evidence="4">Leaf</tissue>
    </source>
</reference>
<dbReference type="InterPro" id="IPR008271">
    <property type="entry name" value="Ser/Thr_kinase_AS"/>
</dbReference>
<dbReference type="PROSITE" id="PS50234">
    <property type="entry name" value="VWFA"/>
    <property type="match status" value="1"/>
</dbReference>
<organism evidence="4 5">
    <name type="scientific">Lolium multiflorum</name>
    <name type="common">Italian ryegrass</name>
    <name type="synonym">Lolium perenne subsp. multiflorum</name>
    <dbReference type="NCBI Taxonomy" id="4521"/>
    <lineage>
        <taxon>Eukaryota</taxon>
        <taxon>Viridiplantae</taxon>
        <taxon>Streptophyta</taxon>
        <taxon>Embryophyta</taxon>
        <taxon>Tracheophyta</taxon>
        <taxon>Spermatophyta</taxon>
        <taxon>Magnoliopsida</taxon>
        <taxon>Liliopsida</taxon>
        <taxon>Poales</taxon>
        <taxon>Poaceae</taxon>
        <taxon>BOP clade</taxon>
        <taxon>Pooideae</taxon>
        <taxon>Poodae</taxon>
        <taxon>Poeae</taxon>
        <taxon>Poeae Chloroplast Group 2 (Poeae type)</taxon>
        <taxon>Loliodinae</taxon>
        <taxon>Loliinae</taxon>
        <taxon>Lolium</taxon>
    </lineage>
</organism>
<feature type="region of interest" description="Disordered" evidence="1">
    <location>
        <begin position="914"/>
        <end position="976"/>
    </location>
</feature>
<keyword evidence="5" id="KW-1185">Reference proteome</keyword>
<evidence type="ECO:0000259" key="3">
    <source>
        <dbReference type="PROSITE" id="PS50234"/>
    </source>
</evidence>
<name>A0AAD8RSB4_LOLMU</name>
<evidence type="ECO:0000313" key="5">
    <source>
        <dbReference type="Proteomes" id="UP001231189"/>
    </source>
</evidence>
<feature type="domain" description="Protein kinase" evidence="2">
    <location>
        <begin position="121"/>
        <end position="451"/>
    </location>
</feature>
<dbReference type="InterPro" id="IPR000719">
    <property type="entry name" value="Prot_kinase_dom"/>
</dbReference>
<dbReference type="PROSITE" id="PS50011">
    <property type="entry name" value="PROTEIN_KINASE_DOM"/>
    <property type="match status" value="1"/>
</dbReference>
<dbReference type="InterPro" id="IPR011009">
    <property type="entry name" value="Kinase-like_dom_sf"/>
</dbReference>
<dbReference type="Gene3D" id="3.30.200.20">
    <property type="entry name" value="Phosphorylase Kinase, domain 1"/>
    <property type="match status" value="1"/>
</dbReference>
<dbReference type="SUPFAM" id="SSF56112">
    <property type="entry name" value="Protein kinase-like (PK-like)"/>
    <property type="match status" value="1"/>
</dbReference>
<dbReference type="GO" id="GO:0004672">
    <property type="term" value="F:protein kinase activity"/>
    <property type="evidence" value="ECO:0007669"/>
    <property type="project" value="InterPro"/>
</dbReference>
<accession>A0AAD8RSB4</accession>
<dbReference type="AlphaFoldDB" id="A0AAD8RSB4"/>
<sequence>MRPLLPGSLPWCGGFLCSQSPTTCWPLLRIGSLAAAGQSSKASCVWRGGCLLAAALVAAGSLHGELHKGLIASINWTSVCIAVSRHGRHDWKSIESNNMDNVSAAPRLLSLQLLKEITNNFSKDRIVGAGSYGKVYKDGEVVTGQALDEFAKIFIDPASVDAIRALEALFKLDNAQDLEGEHTNGEMIAVKVLHHIPGLDDDQFEKEYHNLASLEHENIVRLVGYCHETQREFLPHNGKVVLTELTHRALCFEFMQNGSLASFLTDESNGHDWLTRYAIIKGICQGLKYLHEELDPPMYHLDLKPGNILLDEQMVPKIADFGLSRLFAGESSQITKSAIGTPGYVPPEYIDAAIISIKFDIYSLGVVIIKILAGPTGYFRSAEMSAQEFIELVHANWKNKLQKTSDYMLDQHSILVKRCTEIALSCVNADRRKRPSIGVIINMLNEMETAVVDVQGMGPMPTWNEPGRVQLAIKKSERAPLSEGNIKLMLELTGGDSNNDRLGLDLVIVSCMGGKKMDQLKTAMRFVVEMLSSIDRLSVVIFSKTARKLCPLQQITKDSRHRLQELILKELIADLSSSSHATNIEDGLQTGLKVLADRKVCVGRVAAIMLMSDGWESQDSDATRISVGNVPVYTFGLGQGRCVSTVLSAVAANSMGGTFSHVQITEGGALTMAFSQCLAGLFTVAVQDLELTVAASGDNSTILEVTSGSYPQTHDSDSVTIRFGNLYSREVRKVIIELRLPKINSKRSVEVLRVTYSYSSSSGGKQQTVSPPERVTMWRTSDVNLDREKPAELQMEEARLQMAKMIKEARAMADGENLLFSQRKLAKAENLLVEQSNPLLRTEIQELIKLFVTPDTYDELGHTYALSSESSHGRQRFTARGRNIKIMRLFATPNMDKYLEQAKKFLQETTLNSHTATEDTATTQDTTTTQDTAIAQDKPKEQAKKSLQETTLNSHTATEDTATTQDTTTTQDTAITQDKPKIRLQIFPGVFLAGHTQDKPDIRLENSSGDLFVGRQAKQYHDVDPANSSGDRFVGRQAKQYHDVDPAKVRGFRLWPWRRRQ</sequence>
<dbReference type="SMART" id="SM00220">
    <property type="entry name" value="S_TKc"/>
    <property type="match status" value="1"/>
</dbReference>
<dbReference type="Gene3D" id="3.40.50.410">
    <property type="entry name" value="von Willebrand factor, type A domain"/>
    <property type="match status" value="1"/>
</dbReference>
<dbReference type="Pfam" id="PF14624">
    <property type="entry name" value="Vwaint"/>
    <property type="match status" value="1"/>
</dbReference>